<reference evidence="2" key="1">
    <citation type="submission" date="2020-08" db="EMBL/GenBank/DDBJ databases">
        <title>Multicomponent nature underlies the extraordinary mechanical properties of spider dragline silk.</title>
        <authorList>
            <person name="Kono N."/>
            <person name="Nakamura H."/>
            <person name="Mori M."/>
            <person name="Yoshida Y."/>
            <person name="Ohtoshi R."/>
            <person name="Malay A.D."/>
            <person name="Moran D.A.P."/>
            <person name="Tomita M."/>
            <person name="Numata K."/>
            <person name="Arakawa K."/>
        </authorList>
    </citation>
    <scope>NUCLEOTIDE SEQUENCE</scope>
</reference>
<evidence type="ECO:0000313" key="2">
    <source>
        <dbReference type="EMBL" id="GFY72664.1"/>
    </source>
</evidence>
<keyword evidence="3" id="KW-1185">Reference proteome</keyword>
<gene>
    <name evidence="2" type="ORF">TNIN_57451</name>
</gene>
<organism evidence="2 3">
    <name type="scientific">Trichonephila inaurata madagascariensis</name>
    <dbReference type="NCBI Taxonomy" id="2747483"/>
    <lineage>
        <taxon>Eukaryota</taxon>
        <taxon>Metazoa</taxon>
        <taxon>Ecdysozoa</taxon>
        <taxon>Arthropoda</taxon>
        <taxon>Chelicerata</taxon>
        <taxon>Arachnida</taxon>
        <taxon>Araneae</taxon>
        <taxon>Araneomorphae</taxon>
        <taxon>Entelegynae</taxon>
        <taxon>Araneoidea</taxon>
        <taxon>Nephilidae</taxon>
        <taxon>Trichonephila</taxon>
        <taxon>Trichonephila inaurata</taxon>
    </lineage>
</organism>
<dbReference type="Proteomes" id="UP000886998">
    <property type="component" value="Unassembled WGS sequence"/>
</dbReference>
<sequence length="83" mass="9101">MIIKSDADMIFYAFVSVYFIPMITIPSFSEFQHLSRAASEDAPIAAVLILILPHDVRYASCPAQRCYPLLGLPGPRVCPAVSS</sequence>
<accession>A0A8X7CHD8</accession>
<keyword evidence="1" id="KW-0472">Membrane</keyword>
<keyword evidence="1" id="KW-1133">Transmembrane helix</keyword>
<comment type="caution">
    <text evidence="2">The sequence shown here is derived from an EMBL/GenBank/DDBJ whole genome shotgun (WGS) entry which is preliminary data.</text>
</comment>
<evidence type="ECO:0000313" key="3">
    <source>
        <dbReference type="Proteomes" id="UP000886998"/>
    </source>
</evidence>
<keyword evidence="1" id="KW-0812">Transmembrane</keyword>
<evidence type="ECO:0000256" key="1">
    <source>
        <dbReference type="SAM" id="Phobius"/>
    </source>
</evidence>
<protein>
    <submittedName>
        <fullName evidence="2">Uncharacterized protein</fullName>
    </submittedName>
</protein>
<name>A0A8X7CHD8_9ARAC</name>
<proteinExistence type="predicted"/>
<dbReference type="EMBL" id="BMAV01019580">
    <property type="protein sequence ID" value="GFY72664.1"/>
    <property type="molecule type" value="Genomic_DNA"/>
</dbReference>
<dbReference type="AlphaFoldDB" id="A0A8X7CHD8"/>
<feature type="transmembrane region" description="Helical" evidence="1">
    <location>
        <begin position="9"/>
        <end position="28"/>
    </location>
</feature>